<evidence type="ECO:0000256" key="2">
    <source>
        <dbReference type="ARBA" id="ARBA00009045"/>
    </source>
</evidence>
<comment type="caution">
    <text evidence="9">The sequence shown here is derived from an EMBL/GenBank/DDBJ whole genome shotgun (WGS) entry which is preliminary data.</text>
</comment>
<dbReference type="RefSeq" id="WP_394624035.1">
    <property type="nucleotide sequence ID" value="NZ_JBIHMM010000001.1"/>
</dbReference>
<keyword evidence="10" id="KW-1185">Reference proteome</keyword>
<feature type="transmembrane region" description="Helical" evidence="7">
    <location>
        <begin position="88"/>
        <end position="107"/>
    </location>
</feature>
<evidence type="ECO:0000256" key="4">
    <source>
        <dbReference type="ARBA" id="ARBA00022801"/>
    </source>
</evidence>
<dbReference type="PANTHER" id="PTHR43731:SF14">
    <property type="entry name" value="PRESENILIN-ASSOCIATED RHOMBOID-LIKE PROTEIN, MITOCHONDRIAL"/>
    <property type="match status" value="1"/>
</dbReference>
<dbReference type="GO" id="GO:0006508">
    <property type="term" value="P:proteolysis"/>
    <property type="evidence" value="ECO:0007669"/>
    <property type="project" value="UniProtKB-KW"/>
</dbReference>
<dbReference type="EMBL" id="JBIHMM010000001">
    <property type="protein sequence ID" value="MFH0253688.1"/>
    <property type="molecule type" value="Genomic_DNA"/>
</dbReference>
<feature type="domain" description="Peptidase S54 rhomboid" evidence="8">
    <location>
        <begin position="51"/>
        <end position="184"/>
    </location>
</feature>
<evidence type="ECO:0000256" key="7">
    <source>
        <dbReference type="SAM" id="Phobius"/>
    </source>
</evidence>
<accession>A0ABW7I695</accession>
<dbReference type="SUPFAM" id="SSF144091">
    <property type="entry name" value="Rhomboid-like"/>
    <property type="match status" value="1"/>
</dbReference>
<evidence type="ECO:0000313" key="9">
    <source>
        <dbReference type="EMBL" id="MFH0253688.1"/>
    </source>
</evidence>
<evidence type="ECO:0000256" key="3">
    <source>
        <dbReference type="ARBA" id="ARBA00022692"/>
    </source>
</evidence>
<feature type="transmembrane region" description="Helical" evidence="7">
    <location>
        <begin position="144"/>
        <end position="169"/>
    </location>
</feature>
<keyword evidence="5 7" id="KW-1133">Transmembrane helix</keyword>
<keyword evidence="9" id="KW-0645">Protease</keyword>
<comment type="subcellular location">
    <subcellularLocation>
        <location evidence="1">Membrane</location>
        <topology evidence="1">Multi-pass membrane protein</topology>
    </subcellularLocation>
</comment>
<proteinExistence type="inferred from homology"/>
<dbReference type="InterPro" id="IPR050925">
    <property type="entry name" value="Rhomboid_protease_S54"/>
</dbReference>
<feature type="transmembrane region" description="Helical" evidence="7">
    <location>
        <begin position="113"/>
        <end position="132"/>
    </location>
</feature>
<keyword evidence="4 9" id="KW-0378">Hydrolase</keyword>
<evidence type="ECO:0000256" key="6">
    <source>
        <dbReference type="ARBA" id="ARBA00023136"/>
    </source>
</evidence>
<evidence type="ECO:0000259" key="8">
    <source>
        <dbReference type="Pfam" id="PF01694"/>
    </source>
</evidence>
<keyword evidence="6 7" id="KW-0472">Membrane</keyword>
<dbReference type="Pfam" id="PF01694">
    <property type="entry name" value="Rhomboid"/>
    <property type="match status" value="1"/>
</dbReference>
<comment type="similarity">
    <text evidence="2">Belongs to the peptidase S54 family.</text>
</comment>
<dbReference type="InterPro" id="IPR035952">
    <property type="entry name" value="Rhomboid-like_sf"/>
</dbReference>
<name>A0ABW7I695_9RHOB</name>
<dbReference type="EC" id="3.4.21.-" evidence="9"/>
<keyword evidence="3 7" id="KW-0812">Transmembrane</keyword>
<dbReference type="GO" id="GO:0008233">
    <property type="term" value="F:peptidase activity"/>
    <property type="evidence" value="ECO:0007669"/>
    <property type="project" value="UniProtKB-KW"/>
</dbReference>
<evidence type="ECO:0000256" key="5">
    <source>
        <dbReference type="ARBA" id="ARBA00022989"/>
    </source>
</evidence>
<organism evidence="9 10">
    <name type="scientific">Roseovarius aquimarinus</name>
    <dbReference type="NCBI Taxonomy" id="1229156"/>
    <lineage>
        <taxon>Bacteria</taxon>
        <taxon>Pseudomonadati</taxon>
        <taxon>Pseudomonadota</taxon>
        <taxon>Alphaproteobacteria</taxon>
        <taxon>Rhodobacterales</taxon>
        <taxon>Roseobacteraceae</taxon>
        <taxon>Roseovarius</taxon>
    </lineage>
</organism>
<evidence type="ECO:0000313" key="10">
    <source>
        <dbReference type="Proteomes" id="UP001607157"/>
    </source>
</evidence>
<feature type="transmembrane region" description="Helical" evidence="7">
    <location>
        <begin position="53"/>
        <end position="76"/>
    </location>
</feature>
<evidence type="ECO:0000256" key="1">
    <source>
        <dbReference type="ARBA" id="ARBA00004141"/>
    </source>
</evidence>
<dbReference type="InterPro" id="IPR022764">
    <property type="entry name" value="Peptidase_S54_rhomboid_dom"/>
</dbReference>
<dbReference type="Proteomes" id="UP001607157">
    <property type="component" value="Unassembled WGS sequence"/>
</dbReference>
<dbReference type="Gene3D" id="1.20.1540.10">
    <property type="entry name" value="Rhomboid-like"/>
    <property type="match status" value="1"/>
</dbReference>
<protein>
    <submittedName>
        <fullName evidence="9">Rhomboid family intramembrane serine protease</fullName>
        <ecNumber evidence="9">3.4.21.-</ecNumber>
    </submittedName>
</protein>
<gene>
    <name evidence="9" type="ORF">ACGRVM_07275</name>
</gene>
<reference evidence="9 10" key="1">
    <citation type="submission" date="2024-10" db="EMBL/GenBank/DDBJ databases">
        <authorList>
            <person name="Yang X.-N."/>
        </authorList>
    </citation>
    <scope>NUCLEOTIDE SEQUENCE [LARGE SCALE GENOMIC DNA]</scope>
    <source>
        <strain evidence="9 10">CAU 1059</strain>
    </source>
</reference>
<dbReference type="PANTHER" id="PTHR43731">
    <property type="entry name" value="RHOMBOID PROTEASE"/>
    <property type="match status" value="1"/>
</dbReference>
<sequence>MTAIELILTLSSFGFFGTQNLRWSAFVLGAFWQPVLWGTAQPVYPGQSALMFVTHAFLHGGIAHFAMNGVVLLSLGKFVSSNIGAARTLLVLFVSAVAGGACFGLLASTAAPMIGASGAVFGLIGVWQAADYRKRRRSGLPMQPLVMAILGLVAANIALFVIFSGGLAWEAHLGGWLAGWLAGQSFARH</sequence>